<proteinExistence type="predicted"/>
<dbReference type="SMART" id="SM00530">
    <property type="entry name" value="HTH_XRE"/>
    <property type="match status" value="1"/>
</dbReference>
<dbReference type="Pfam" id="PF01381">
    <property type="entry name" value="HTH_3"/>
    <property type="match status" value="1"/>
</dbReference>
<dbReference type="InterPro" id="IPR001387">
    <property type="entry name" value="Cro/C1-type_HTH"/>
</dbReference>
<sequence>MRVWLKKYREDKGLIQQEVADASKIERAYYTMIENGCRKPSVLVAKRIGKTLDFDWTLFFEDERNDMKHLGRGDITPQQNSYQ</sequence>
<name>A0ABT4X7N6_9BACI</name>
<accession>A0ABT4X7N6</accession>
<dbReference type="SUPFAM" id="SSF47413">
    <property type="entry name" value="lambda repressor-like DNA-binding domains"/>
    <property type="match status" value="1"/>
</dbReference>
<dbReference type="CDD" id="cd00093">
    <property type="entry name" value="HTH_XRE"/>
    <property type="match status" value="1"/>
</dbReference>
<feature type="domain" description="HTH cro/C1-type" evidence="1">
    <location>
        <begin position="5"/>
        <end position="59"/>
    </location>
</feature>
<protein>
    <submittedName>
        <fullName evidence="2">Helix-turn-helix transcriptional regulator</fullName>
    </submittedName>
</protein>
<organism evidence="2 3">
    <name type="scientific">Bacillus changyiensis</name>
    <dbReference type="NCBI Taxonomy" id="3004103"/>
    <lineage>
        <taxon>Bacteria</taxon>
        <taxon>Bacillati</taxon>
        <taxon>Bacillota</taxon>
        <taxon>Bacilli</taxon>
        <taxon>Bacillales</taxon>
        <taxon>Bacillaceae</taxon>
        <taxon>Bacillus</taxon>
    </lineage>
</organism>
<dbReference type="Proteomes" id="UP001211894">
    <property type="component" value="Unassembled WGS sequence"/>
</dbReference>
<dbReference type="RefSeq" id="WP_270802228.1">
    <property type="nucleotide sequence ID" value="NZ_JAQFWW010000004.1"/>
</dbReference>
<gene>
    <name evidence="2" type="ORF">PJ311_14295</name>
</gene>
<dbReference type="Gene3D" id="1.10.260.40">
    <property type="entry name" value="lambda repressor-like DNA-binding domains"/>
    <property type="match status" value="1"/>
</dbReference>
<reference evidence="2 3" key="1">
    <citation type="submission" date="2023-01" db="EMBL/GenBank/DDBJ databases">
        <title>Bacillus changyiensis sp. nov., isolated from a coastal deposit.</title>
        <authorList>
            <person name="Xiao G."/>
            <person name="Lai Q."/>
            <person name="Hu Z."/>
            <person name="Shao Z."/>
        </authorList>
    </citation>
    <scope>NUCLEOTIDE SEQUENCE [LARGE SCALE GENOMIC DNA]</scope>
    <source>
        <strain evidence="2 3">CLL-7-23</strain>
    </source>
</reference>
<dbReference type="InterPro" id="IPR010982">
    <property type="entry name" value="Lambda_DNA-bd_dom_sf"/>
</dbReference>
<evidence type="ECO:0000313" key="3">
    <source>
        <dbReference type="Proteomes" id="UP001211894"/>
    </source>
</evidence>
<evidence type="ECO:0000259" key="1">
    <source>
        <dbReference type="PROSITE" id="PS50943"/>
    </source>
</evidence>
<evidence type="ECO:0000313" key="2">
    <source>
        <dbReference type="EMBL" id="MDA7027749.1"/>
    </source>
</evidence>
<dbReference type="PROSITE" id="PS50943">
    <property type="entry name" value="HTH_CROC1"/>
    <property type="match status" value="1"/>
</dbReference>
<keyword evidence="3" id="KW-1185">Reference proteome</keyword>
<comment type="caution">
    <text evidence="2">The sequence shown here is derived from an EMBL/GenBank/DDBJ whole genome shotgun (WGS) entry which is preliminary data.</text>
</comment>
<dbReference type="EMBL" id="JAQKAB010000009">
    <property type="protein sequence ID" value="MDA7027749.1"/>
    <property type="molecule type" value="Genomic_DNA"/>
</dbReference>